<reference evidence="1" key="1">
    <citation type="submission" date="2015-03" db="EMBL/GenBank/DDBJ databases">
        <title>MIGS Cultured Bacterial/Archaeal sample from Brevibacillus laterosporus.</title>
        <authorList>
            <person name="Zeng D."/>
            <person name="Zhu L."/>
            <person name="Dong G."/>
            <person name="Ye W."/>
            <person name="Ren D."/>
            <person name="Wu L."/>
            <person name="Xu J."/>
            <person name="Li G."/>
            <person name="Guo L."/>
        </authorList>
    </citation>
    <scope>NUCLEOTIDE SEQUENCE</scope>
    <source>
        <strain evidence="1">B9</strain>
        <plasmid evidence="1">unnamed1</plasmid>
    </source>
</reference>
<protein>
    <submittedName>
        <fullName evidence="1">Uncharacterized protein</fullName>
    </submittedName>
</protein>
<name>A0A0F7C101_BRELA</name>
<dbReference type="EMBL" id="CP011075">
    <property type="protein sequence ID" value="AKF95389.1"/>
    <property type="molecule type" value="Genomic_DNA"/>
</dbReference>
<keyword evidence="1" id="KW-0614">Plasmid</keyword>
<gene>
    <name evidence="1" type="ORF">EX87_17330</name>
</gene>
<geneLocation type="plasmid" evidence="1">
    <name>unnamed1</name>
</geneLocation>
<organism evidence="1">
    <name type="scientific">Brevibacillus laterosporus</name>
    <name type="common">Bacillus laterosporus</name>
    <dbReference type="NCBI Taxonomy" id="1465"/>
    <lineage>
        <taxon>Bacteria</taxon>
        <taxon>Bacillati</taxon>
        <taxon>Bacillota</taxon>
        <taxon>Bacilli</taxon>
        <taxon>Bacillales</taxon>
        <taxon>Paenibacillaceae</taxon>
        <taxon>Brevibacillus</taxon>
    </lineage>
</organism>
<evidence type="ECO:0000313" key="1">
    <source>
        <dbReference type="EMBL" id="AKF95389.1"/>
    </source>
</evidence>
<dbReference type="AlphaFoldDB" id="A0A0F7C101"/>
<proteinExistence type="predicted"/>
<accession>A0A0F7C101</accession>
<sequence>MVAEVFFIFIENKELSWKSFHYRVDYPNNHFIKGPVVFEIKLQAIFWIVALLIPSIQGCKLIFRQEGTQWKLRFKLPSESIQFI</sequence>